<sequence length="148" mass="16144">MRGGNVIKPTDFLILLALLPSSPHHTPPAAGNLTPTQYSHHKYQFFSGLLKKRDAGHDDDKLAGSVDVLMMNTVTSTEYTMFVRAQVKAVADAQMESVATVAEYLRAKWVILDQLAMNGGSGQKWDRVVREGREGGSGSREGASLGWQ</sequence>
<protein>
    <submittedName>
        <fullName evidence="3">Uncharacterized protein</fullName>
    </submittedName>
</protein>
<accession>A0A7J0H5V7</accession>
<evidence type="ECO:0000313" key="4">
    <source>
        <dbReference type="Proteomes" id="UP000585474"/>
    </source>
</evidence>
<evidence type="ECO:0000313" key="2">
    <source>
        <dbReference type="EMBL" id="GFZ05922.1"/>
    </source>
</evidence>
<evidence type="ECO:0000313" key="3">
    <source>
        <dbReference type="EMBL" id="GFZ18439.1"/>
    </source>
</evidence>
<feature type="chain" id="PRO_5036400300" evidence="1">
    <location>
        <begin position="24"/>
        <end position="148"/>
    </location>
</feature>
<dbReference type="EMBL" id="BJWL01000027">
    <property type="protein sequence ID" value="GFZ18439.1"/>
    <property type="molecule type" value="Genomic_DNA"/>
</dbReference>
<evidence type="ECO:0000256" key="1">
    <source>
        <dbReference type="SAM" id="SignalP"/>
    </source>
</evidence>
<keyword evidence="1" id="KW-0732">Signal</keyword>
<name>A0A7J0H5V7_9ERIC</name>
<gene>
    <name evidence="2" type="ORF">Acr_18g0000920</name>
    <name evidence="3" type="ORF">Acr_27g0001780</name>
</gene>
<comment type="caution">
    <text evidence="3">The sequence shown here is derived from an EMBL/GenBank/DDBJ whole genome shotgun (WGS) entry which is preliminary data.</text>
</comment>
<proteinExistence type="predicted"/>
<organism evidence="3 4">
    <name type="scientific">Actinidia rufa</name>
    <dbReference type="NCBI Taxonomy" id="165716"/>
    <lineage>
        <taxon>Eukaryota</taxon>
        <taxon>Viridiplantae</taxon>
        <taxon>Streptophyta</taxon>
        <taxon>Embryophyta</taxon>
        <taxon>Tracheophyta</taxon>
        <taxon>Spermatophyta</taxon>
        <taxon>Magnoliopsida</taxon>
        <taxon>eudicotyledons</taxon>
        <taxon>Gunneridae</taxon>
        <taxon>Pentapetalae</taxon>
        <taxon>asterids</taxon>
        <taxon>Ericales</taxon>
        <taxon>Actinidiaceae</taxon>
        <taxon>Actinidia</taxon>
    </lineage>
</organism>
<reference evidence="3 4" key="1">
    <citation type="submission" date="2019-07" db="EMBL/GenBank/DDBJ databases">
        <title>De Novo Assembly of kiwifruit Actinidia rufa.</title>
        <authorList>
            <person name="Sugita-Konishi S."/>
            <person name="Sato K."/>
            <person name="Mori E."/>
            <person name="Abe Y."/>
            <person name="Kisaki G."/>
            <person name="Hamano K."/>
            <person name="Suezawa K."/>
            <person name="Otani M."/>
            <person name="Fukuda T."/>
            <person name="Manabe T."/>
            <person name="Gomi K."/>
            <person name="Tabuchi M."/>
            <person name="Akimitsu K."/>
            <person name="Kataoka I."/>
        </authorList>
    </citation>
    <scope>NUCLEOTIDE SEQUENCE [LARGE SCALE GENOMIC DNA]</scope>
    <source>
        <strain evidence="4">cv. Fuchu</strain>
        <strain evidence="3">Fuchu</strain>
    </source>
</reference>
<dbReference type="EMBL" id="BJWL01000018">
    <property type="protein sequence ID" value="GFZ05922.1"/>
    <property type="molecule type" value="Genomic_DNA"/>
</dbReference>
<dbReference type="Proteomes" id="UP000585474">
    <property type="component" value="Unassembled WGS sequence"/>
</dbReference>
<dbReference type="AlphaFoldDB" id="A0A7J0H5V7"/>
<feature type="signal peptide" evidence="1">
    <location>
        <begin position="1"/>
        <end position="23"/>
    </location>
</feature>
<keyword evidence="4" id="KW-1185">Reference proteome</keyword>